<gene>
    <name evidence="2" type="ORF">TBRA_LOCUS4693</name>
</gene>
<name>A0A6H5I5W1_9HYME</name>
<sequence length="85" mass="9482">MEAIQNSNGPISTQRINDPNNGRIMMSLLNPLRIVENGDARDTAASQEPQKDVDPFQELEMYLSKVNAIVCTSNVIDVYLIQNCD</sequence>
<evidence type="ECO:0000313" key="2">
    <source>
        <dbReference type="EMBL" id="CAB0032767.1"/>
    </source>
</evidence>
<dbReference type="Proteomes" id="UP000479190">
    <property type="component" value="Unassembled WGS sequence"/>
</dbReference>
<dbReference type="AlphaFoldDB" id="A0A6H5I5W1"/>
<proteinExistence type="predicted"/>
<protein>
    <submittedName>
        <fullName evidence="2">Uncharacterized protein</fullName>
    </submittedName>
</protein>
<keyword evidence="3" id="KW-1185">Reference proteome</keyword>
<organism evidence="2 3">
    <name type="scientific">Trichogramma brassicae</name>
    <dbReference type="NCBI Taxonomy" id="86971"/>
    <lineage>
        <taxon>Eukaryota</taxon>
        <taxon>Metazoa</taxon>
        <taxon>Ecdysozoa</taxon>
        <taxon>Arthropoda</taxon>
        <taxon>Hexapoda</taxon>
        <taxon>Insecta</taxon>
        <taxon>Pterygota</taxon>
        <taxon>Neoptera</taxon>
        <taxon>Endopterygota</taxon>
        <taxon>Hymenoptera</taxon>
        <taxon>Apocrita</taxon>
        <taxon>Proctotrupomorpha</taxon>
        <taxon>Chalcidoidea</taxon>
        <taxon>Trichogrammatidae</taxon>
        <taxon>Trichogramma</taxon>
    </lineage>
</organism>
<reference evidence="2 3" key="1">
    <citation type="submission" date="2020-02" db="EMBL/GenBank/DDBJ databases">
        <authorList>
            <person name="Ferguson B K."/>
        </authorList>
    </citation>
    <scope>NUCLEOTIDE SEQUENCE [LARGE SCALE GENOMIC DNA]</scope>
</reference>
<feature type="compositionally biased region" description="Polar residues" evidence="1">
    <location>
        <begin position="1"/>
        <end position="20"/>
    </location>
</feature>
<feature type="region of interest" description="Disordered" evidence="1">
    <location>
        <begin position="1"/>
        <end position="22"/>
    </location>
</feature>
<evidence type="ECO:0000313" key="3">
    <source>
        <dbReference type="Proteomes" id="UP000479190"/>
    </source>
</evidence>
<accession>A0A6H5I5W1</accession>
<evidence type="ECO:0000256" key="1">
    <source>
        <dbReference type="SAM" id="MobiDB-lite"/>
    </source>
</evidence>
<dbReference type="EMBL" id="CADCXV010000689">
    <property type="protein sequence ID" value="CAB0032767.1"/>
    <property type="molecule type" value="Genomic_DNA"/>
</dbReference>